<keyword evidence="2" id="KW-1185">Reference proteome</keyword>
<dbReference type="Proteomes" id="UP000215158">
    <property type="component" value="Plasmid pBN2"/>
</dbReference>
<geneLocation type="plasmid" evidence="1 2">
    <name>pBN2</name>
</geneLocation>
<reference evidence="1 2" key="1">
    <citation type="submission" date="2017-08" db="EMBL/GenBank/DDBJ databases">
        <title>Identification and genetic characteristics of simultaneous BTEX- and naphthalene-degrading Paraburkholderia sp. BN5 isolated from petroleum-contaminated soil.</title>
        <authorList>
            <person name="Lee Y."/>
            <person name="Jeon C.O."/>
        </authorList>
    </citation>
    <scope>NUCLEOTIDE SEQUENCE [LARGE SCALE GENOMIC DNA]</scope>
    <source>
        <strain evidence="1 2">BN5</strain>
        <plasmid evidence="1 2">pBN2</plasmid>
    </source>
</reference>
<name>A0A248VXW8_9BURK</name>
<accession>A0A248VXW8</accession>
<organism evidence="1 2">
    <name type="scientific">Paraburkholderia aromaticivorans</name>
    <dbReference type="NCBI Taxonomy" id="2026199"/>
    <lineage>
        <taxon>Bacteria</taxon>
        <taxon>Pseudomonadati</taxon>
        <taxon>Pseudomonadota</taxon>
        <taxon>Betaproteobacteria</taxon>
        <taxon>Burkholderiales</taxon>
        <taxon>Burkholderiaceae</taxon>
        <taxon>Paraburkholderia</taxon>
    </lineage>
</organism>
<evidence type="ECO:0000313" key="1">
    <source>
        <dbReference type="EMBL" id="ASW03879.1"/>
    </source>
</evidence>
<dbReference type="KEGG" id="parb:CJU94_37555"/>
<evidence type="ECO:0000313" key="2">
    <source>
        <dbReference type="Proteomes" id="UP000215158"/>
    </source>
</evidence>
<proteinExistence type="predicted"/>
<keyword evidence="1" id="KW-0614">Plasmid</keyword>
<protein>
    <submittedName>
        <fullName evidence="1">Uncharacterized protein</fullName>
    </submittedName>
</protein>
<dbReference type="AlphaFoldDB" id="A0A248VXW8"/>
<gene>
    <name evidence="1" type="ORF">CJU94_37555</name>
</gene>
<sequence length="70" mass="7891">MTIMEFVFVEGDEQGSPRFFVPALALERCEVLREEHGDNVDIIPNGNGWEILCMGRETVADVREFLASTC</sequence>
<dbReference type="EMBL" id="CP022992">
    <property type="protein sequence ID" value="ASW03879.1"/>
    <property type="molecule type" value="Genomic_DNA"/>
</dbReference>